<evidence type="ECO:0000259" key="3">
    <source>
        <dbReference type="Pfam" id="PF13435"/>
    </source>
</evidence>
<evidence type="ECO:0000313" key="4">
    <source>
        <dbReference type="EMBL" id="ROR32449.1"/>
    </source>
</evidence>
<dbReference type="RefSeq" id="WP_123401389.1">
    <property type="nucleotide sequence ID" value="NZ_RJVI01000002.1"/>
</dbReference>
<gene>
    <name evidence="4" type="ORF">EDC57_1650</name>
</gene>
<feature type="signal peptide" evidence="2">
    <location>
        <begin position="1"/>
        <end position="19"/>
    </location>
</feature>
<evidence type="ECO:0000256" key="2">
    <source>
        <dbReference type="SAM" id="SignalP"/>
    </source>
</evidence>
<keyword evidence="5" id="KW-1185">Reference proteome</keyword>
<dbReference type="AlphaFoldDB" id="A0A3N1Y0T8"/>
<dbReference type="Gene3D" id="1.10.1130.10">
    <property type="entry name" value="Flavocytochrome C3, Chain A"/>
    <property type="match status" value="1"/>
</dbReference>
<evidence type="ECO:0000256" key="1">
    <source>
        <dbReference type="SAM" id="MobiDB-lite"/>
    </source>
</evidence>
<keyword evidence="2" id="KW-0732">Signal</keyword>
<reference evidence="4 5" key="1">
    <citation type="submission" date="2018-11" db="EMBL/GenBank/DDBJ databases">
        <title>Genomic Encyclopedia of Type Strains, Phase IV (KMG-IV): sequencing the most valuable type-strain genomes for metagenomic binning, comparative biology and taxonomic classification.</title>
        <authorList>
            <person name="Goeker M."/>
        </authorList>
    </citation>
    <scope>NUCLEOTIDE SEQUENCE [LARGE SCALE GENOMIC DNA]</scope>
    <source>
        <strain evidence="4 5">DSM 100275</strain>
    </source>
</reference>
<dbReference type="Proteomes" id="UP000276634">
    <property type="component" value="Unassembled WGS sequence"/>
</dbReference>
<feature type="domain" description="Cytochrome c-552/4" evidence="3">
    <location>
        <begin position="55"/>
        <end position="127"/>
    </location>
</feature>
<feature type="region of interest" description="Disordered" evidence="1">
    <location>
        <begin position="134"/>
        <end position="156"/>
    </location>
</feature>
<organism evidence="4 5">
    <name type="scientific">Inmirania thermothiophila</name>
    <dbReference type="NCBI Taxonomy" id="1750597"/>
    <lineage>
        <taxon>Bacteria</taxon>
        <taxon>Pseudomonadati</taxon>
        <taxon>Pseudomonadota</taxon>
        <taxon>Gammaproteobacteria</taxon>
        <taxon>Chromatiales</taxon>
        <taxon>Ectothiorhodospiraceae</taxon>
        <taxon>Inmirania</taxon>
    </lineage>
</organism>
<accession>A0A3N1Y0T8</accession>
<dbReference type="EMBL" id="RJVI01000002">
    <property type="protein sequence ID" value="ROR32449.1"/>
    <property type="molecule type" value="Genomic_DNA"/>
</dbReference>
<comment type="caution">
    <text evidence="4">The sequence shown here is derived from an EMBL/GenBank/DDBJ whole genome shotgun (WGS) entry which is preliminary data.</text>
</comment>
<protein>
    <submittedName>
        <fullName evidence="4">Cytochrome c554/c'-like protein</fullName>
    </submittedName>
</protein>
<dbReference type="SUPFAM" id="SSF48695">
    <property type="entry name" value="Multiheme cytochromes"/>
    <property type="match status" value="1"/>
</dbReference>
<dbReference type="OrthoDB" id="9814800at2"/>
<proteinExistence type="predicted"/>
<dbReference type="InterPro" id="IPR036280">
    <property type="entry name" value="Multihaem_cyt_sf"/>
</dbReference>
<name>A0A3N1Y0T8_9GAMM</name>
<sequence length="391" mass="42156">MNRIVAVLLLLLAGASAQAAGLDAFLARHWADPLPPQGEPPPGYSPLEARLDPEACAACHRAQWEAWKGSRHARAMGPGVLGQLLTFAPEAAAACRRCHAPLAEQDPAAGPAAERLQRQGLVCAACHVRAHVRYGPPPRRDPDARGPVGSSGPHGGFVATPAFEQSAFCSVCHQFGPDGYALEGKPLENTVEEWRTSDWAAKGVQCQGCHMPEREHLWRGIHDPDTVARAVTVDVDFQEASARRVRATITVRNTGTGHHFPTYVTPKVFLRAVLVDAAGRALGETLQEAVIGREVTPDLSAEVYDTRIPAGEAFAALYDAPRPAGVAALQVWLTVDPDHFYRRFFESLLPQMPDGEPQTLIALALDETRRAPFDVLRRQIPLPPPAAPGGD</sequence>
<dbReference type="Pfam" id="PF13435">
    <property type="entry name" value="Cytochrome_C554"/>
    <property type="match status" value="1"/>
</dbReference>
<dbReference type="InterPro" id="IPR023155">
    <property type="entry name" value="Cyt_c-552/4"/>
</dbReference>
<evidence type="ECO:0000313" key="5">
    <source>
        <dbReference type="Proteomes" id="UP000276634"/>
    </source>
</evidence>
<feature type="chain" id="PRO_5017924493" evidence="2">
    <location>
        <begin position="20"/>
        <end position="391"/>
    </location>
</feature>